<dbReference type="SUPFAM" id="SSF69572">
    <property type="entry name" value="Activating enzymes of the ubiquitin-like proteins"/>
    <property type="match status" value="1"/>
</dbReference>
<dbReference type="GO" id="GO:0061503">
    <property type="term" value="F:tRNA threonylcarbamoyladenosine dehydratase"/>
    <property type="evidence" value="ECO:0007669"/>
    <property type="project" value="TreeGrafter"/>
</dbReference>
<protein>
    <submittedName>
        <fullName evidence="3">ThiF family adenylyltransferase</fullName>
    </submittedName>
</protein>
<feature type="domain" description="THIF-type NAD/FAD binding fold" evidence="1">
    <location>
        <begin position="387"/>
        <end position="517"/>
    </location>
</feature>
<dbReference type="Proteomes" id="UP000298642">
    <property type="component" value="Chromosome"/>
</dbReference>
<dbReference type="InterPro" id="IPR045886">
    <property type="entry name" value="ThiF/MoeB/HesA"/>
</dbReference>
<evidence type="ECO:0000259" key="1">
    <source>
        <dbReference type="Pfam" id="PF00899"/>
    </source>
</evidence>
<organism evidence="3 4">
    <name type="scientific">Dysosmobacter welbionis</name>
    <dbReference type="NCBI Taxonomy" id="2093857"/>
    <lineage>
        <taxon>Bacteria</taxon>
        <taxon>Bacillati</taxon>
        <taxon>Bacillota</taxon>
        <taxon>Clostridia</taxon>
        <taxon>Eubacteriales</taxon>
        <taxon>Oscillospiraceae</taxon>
        <taxon>Dysosmobacter</taxon>
    </lineage>
</organism>
<dbReference type="Pfam" id="PF26398">
    <property type="entry name" value="Cap2_linker"/>
    <property type="match status" value="1"/>
</dbReference>
<dbReference type="PANTHER" id="PTHR43267:SF1">
    <property type="entry name" value="TRNA THREONYLCARBAMOYLADENOSINE DEHYDRATASE"/>
    <property type="match status" value="1"/>
</dbReference>
<dbReference type="GO" id="GO:0016779">
    <property type="term" value="F:nucleotidyltransferase activity"/>
    <property type="evidence" value="ECO:0007669"/>
    <property type="project" value="UniProtKB-KW"/>
</dbReference>
<evidence type="ECO:0000259" key="2">
    <source>
        <dbReference type="Pfam" id="PF26398"/>
    </source>
</evidence>
<name>A0A4D7AKA1_9FIRM</name>
<dbReference type="InterPro" id="IPR000594">
    <property type="entry name" value="ThiF_NAD_FAD-bd"/>
</dbReference>
<dbReference type="Pfam" id="PF00899">
    <property type="entry name" value="ThiF"/>
    <property type="match status" value="1"/>
</dbReference>
<reference evidence="4" key="1">
    <citation type="submission" date="2018-12" db="EMBL/GenBank/DDBJ databases">
        <title>Dusodibacter welbiota gen. nov., sp. nov., isolated from human faeces and emended description of the Oscillibacter genus.</title>
        <authorList>
            <person name="Le Roy T."/>
            <person name="Van der Smissen P."/>
            <person name="Delzenne N."/>
            <person name="Muccioli G."/>
            <person name="Collet J.F."/>
            <person name="Cani P.D."/>
        </authorList>
    </citation>
    <scope>NUCLEOTIDE SEQUENCE [LARGE SCALE GENOMIC DNA]</scope>
    <source>
        <strain evidence="4">J115</strain>
    </source>
</reference>
<keyword evidence="3" id="KW-0548">Nucleotidyltransferase</keyword>
<sequence>MSQNPTENLRRGRRRIEEIPEIILLKDWTWDVVTKRFYLHIRVCLDHDGKDIPRVTEWFVTAETVYPFGTIAIYPSCKNSITNTFPHQSINAFEEENHLWRKGKLCVDLIDQTLGIRVPEKEPFTVDERLFWNMQRAVLWLRAAAEERLIKNGDAFELPDFPVSHIQTVFAFQEDCVSMMIWESTDERCGIARIVRRQLSSEQSIAMIRSFRSIDSQKVIYQPVWGTAIREKNYENALWIRLKEVPVINNWQVPTNLCQLKQICTNQGIDLLAILKSFAPKARDGRRHLLLVGFPIPAHIGEDSHEMTWQAIELPALSCGKYTNRVFHSGKRLSIPQTYGARKGYRPSEAGWWMNDKAKIFLDSMELSWIRSENWSARTIKGRGKLANRLANQRIVMIGLGSLGASIAELLTRAGATQLTCIDGNALEMGNLCRHTLCMTDLYQSKSKLVAKRLTNIDPNIHTTYAERYLDIDETGALVPDLSSFDIIIDSTGEDQVLALLSATEWKRKIVFCSSSVGLGAKRLYINIQRTKLPHFENFLNLVEPYFQKDSNDFNLDALPRDGIGCWHPLFPARADDMWFAACTTVKALEAFVQNSTEKGISLIYETQTEDGLFNGLRLIEKQYEYREN</sequence>
<dbReference type="EMBL" id="CP034413">
    <property type="protein sequence ID" value="QCI58061.1"/>
    <property type="molecule type" value="Genomic_DNA"/>
</dbReference>
<keyword evidence="4" id="KW-1185">Reference proteome</keyword>
<dbReference type="KEGG" id="obj:EIO64_01495"/>
<evidence type="ECO:0000313" key="4">
    <source>
        <dbReference type="Proteomes" id="UP000298642"/>
    </source>
</evidence>
<proteinExistence type="predicted"/>
<accession>A0A4D7AKA1</accession>
<evidence type="ECO:0000313" key="3">
    <source>
        <dbReference type="EMBL" id="QCI58061.1"/>
    </source>
</evidence>
<dbReference type="GO" id="GO:0008641">
    <property type="term" value="F:ubiquitin-like modifier activating enzyme activity"/>
    <property type="evidence" value="ECO:0007669"/>
    <property type="project" value="InterPro"/>
</dbReference>
<keyword evidence="3" id="KW-0808">Transferase</keyword>
<dbReference type="AlphaFoldDB" id="A0A4D7AKA1"/>
<dbReference type="RefSeq" id="WP_136890723.1">
    <property type="nucleotide sequence ID" value="NZ_CP034413.3"/>
</dbReference>
<gene>
    <name evidence="3" type="ORF">EIO64_01495</name>
</gene>
<dbReference type="PANTHER" id="PTHR43267">
    <property type="entry name" value="TRNA THREONYLCARBAMOYLADENOSINE DEHYDRATASE"/>
    <property type="match status" value="1"/>
</dbReference>
<dbReference type="InterPro" id="IPR035985">
    <property type="entry name" value="Ubiquitin-activating_enz"/>
</dbReference>
<dbReference type="InterPro" id="IPR058964">
    <property type="entry name" value="Cap2_linker"/>
</dbReference>
<dbReference type="GO" id="GO:0061504">
    <property type="term" value="P:cyclic threonylcarbamoyladenosine biosynthetic process"/>
    <property type="evidence" value="ECO:0007669"/>
    <property type="project" value="TreeGrafter"/>
</dbReference>
<dbReference type="Gene3D" id="3.40.50.720">
    <property type="entry name" value="NAD(P)-binding Rossmann-like Domain"/>
    <property type="match status" value="1"/>
</dbReference>
<feature type="domain" description="Cap2 central linker" evidence="2">
    <location>
        <begin position="147"/>
        <end position="375"/>
    </location>
</feature>